<keyword evidence="6" id="KW-1185">Reference proteome</keyword>
<evidence type="ECO:0000256" key="1">
    <source>
        <dbReference type="ARBA" id="ARBA00022741"/>
    </source>
</evidence>
<dbReference type="PROSITE" id="PS51194">
    <property type="entry name" value="HELICASE_CTER"/>
    <property type="match status" value="1"/>
</dbReference>
<evidence type="ECO:0000313" key="5">
    <source>
        <dbReference type="EMBL" id="GEP45873.1"/>
    </source>
</evidence>
<name>A0A512MGL0_9BACT</name>
<keyword evidence="5" id="KW-0378">Hydrolase</keyword>
<dbReference type="Pfam" id="PF00270">
    <property type="entry name" value="DEAD"/>
    <property type="match status" value="2"/>
</dbReference>
<feature type="domain" description="Helicase C-terminal" evidence="4">
    <location>
        <begin position="975"/>
        <end position="1131"/>
    </location>
</feature>
<dbReference type="PANTHER" id="PTHR47957:SF3">
    <property type="entry name" value="ATP-DEPENDENT HELICASE HRQ1"/>
    <property type="match status" value="1"/>
</dbReference>
<dbReference type="InterPro" id="IPR014001">
    <property type="entry name" value="Helicase_ATP-bd"/>
</dbReference>
<dbReference type="SMART" id="SM00487">
    <property type="entry name" value="DEXDc"/>
    <property type="match status" value="1"/>
</dbReference>
<dbReference type="Gene3D" id="3.40.50.300">
    <property type="entry name" value="P-loop containing nucleotide triphosphate hydrolases"/>
    <property type="match status" value="2"/>
</dbReference>
<dbReference type="InterPro" id="IPR018973">
    <property type="entry name" value="MZB"/>
</dbReference>
<gene>
    <name evidence="5" type="ORF">BGE01nite_51640</name>
</gene>
<dbReference type="Proteomes" id="UP000321577">
    <property type="component" value="Unassembled WGS sequence"/>
</dbReference>
<reference evidence="5 6" key="1">
    <citation type="submission" date="2019-07" db="EMBL/GenBank/DDBJ databases">
        <title>Whole genome shotgun sequence of Brevifollis gellanilyticus NBRC 108608.</title>
        <authorList>
            <person name="Hosoyama A."/>
            <person name="Uohara A."/>
            <person name="Ohji S."/>
            <person name="Ichikawa N."/>
        </authorList>
    </citation>
    <scope>NUCLEOTIDE SEQUENCE [LARGE SCALE GENOMIC DNA]</scope>
    <source>
        <strain evidence="5 6">NBRC 108608</strain>
    </source>
</reference>
<dbReference type="OrthoDB" id="9774462at2"/>
<dbReference type="InterPro" id="IPR001650">
    <property type="entry name" value="Helicase_C-like"/>
</dbReference>
<dbReference type="SUPFAM" id="SSF52540">
    <property type="entry name" value="P-loop containing nucleoside triphosphate hydrolases"/>
    <property type="match status" value="2"/>
</dbReference>
<dbReference type="PANTHER" id="PTHR47957">
    <property type="entry name" value="ATP-DEPENDENT HELICASE HRQ1"/>
    <property type="match status" value="1"/>
</dbReference>
<evidence type="ECO:0000259" key="3">
    <source>
        <dbReference type="PROSITE" id="PS51192"/>
    </source>
</evidence>
<keyword evidence="2" id="KW-0067">ATP-binding</keyword>
<keyword evidence="1" id="KW-0547">Nucleotide-binding</keyword>
<dbReference type="Pfam" id="PF00271">
    <property type="entry name" value="Helicase_C"/>
    <property type="match status" value="1"/>
</dbReference>
<dbReference type="GO" id="GO:0036297">
    <property type="term" value="P:interstrand cross-link repair"/>
    <property type="evidence" value="ECO:0007669"/>
    <property type="project" value="TreeGrafter"/>
</dbReference>
<protein>
    <submittedName>
        <fullName evidence="5">Helicase</fullName>
    </submittedName>
</protein>
<keyword evidence="5" id="KW-0347">Helicase</keyword>
<sequence length="1638" mass="181224">MDSLNTRFNREVVSNFTAMLRSQYQVHQRFQGIKDQWHSILQDPKQLINGPFLEAATCYERGASLDALPLADDTKRTITEVMGGHQLYKHQSDALTLVLGGGNVVVATGTSSGKTRCFQLPILDDLIRDPSPGLRAIIIYPMNALVNDQLQDWERLLAKLPQITFARFTGQTPSDEKAFEAGLREACRARHKGKVDPDELDDAANEEFHKEMAKARATPNHLRHRGAIRQSPPHILVTNFSMLEYLLVRPIDAPVFEGARLKFLVLDEAHAYRSVQATEIAFLLRRLKERLGVTKPVCIATSATLGKAGDAKSIERVRLFASGLFGEQFNTNGLIYGTTKTISAPPKPAEAGIADYLAAGDALAKGGAEAALAKLPATGASSLREWLESDANVFKLRSEVLRKPVRFEDASGKIFKDHLQREAALSALLALVATADENQPGHEALLPTRLHYFLRAQDGLHVCLREDCPGRHGDVPAVYSSRRSDIASIPEGSCPACHAEGIASRLVEVVSCRRCGWLYGALRDLGPTRARAKRDVGEASVEGAPTVPAPSHDSFDTDLGWAPDSFHTYVSVGPELPYPRPIADGDEDRDNEKLIFNPEQAAWCAACGKRQHNHTDSCQCGAASHLRQIDIFHRQCPSDQGTEQLEKDVKHMLGQCPNCLARNTMGVEPVRRFQESEDEAGLAAAIPFAHFDVSPWLAKERWKIRKLLCFADQRQKAATFPALLEDETFPWDLGREITRIALKEKKPLKFTKLAELLNQQFADDTLSPEDKLLLPSSVRPEGDDPDWKQFFQAQIFAYFGIPDSSRDSAEDFGAVRVRYDLDDAKRMELNNVLEGFNLSPSDSEALLQTLFGYARKRKAFGLPPGVKHNDPAFGRVTADIFLAKEKGGLKNAEGFVSAVTSAQGNEFTNYLARTLSISIAQAREVASSLWDVFTKTATLRQDDGDRWRLIPSHLQVEAAPQRFCCSACQTVATWNCRDVCPKKECSGTLVQMPSLDHDDRLIARWVSALPDVTFQSLASEEHTAQLAKNVAALVEEDFRGAGVNLLSSTTTFEMGINIGDLQKVLLRNAPPSAASYIQRVGRAGRGADRNAVCVTLCKGTKYDLDCWRQPEQRLMQGTVNPPSVFLLNAHLAQRHLNAYFFASALRASMETLGSLARKQQIPLGICIPQELRTGLPLNWFPQGTQNMVLDLQGAMSGCSLPVGEESSLHDIAAAVGGWATALTVCIESFAKRIQEVRDDLQSLLDERKERFAQGQATGDSERAIQSILKADLISILAKRGFLPRYAFPLDVVELVTKADRYAESDVDLSRDRGQAIGEYAPGAQVVARKQMFTSGGLFFSTRKEMPDPQWFWRCPECQLVRTELTKTKLKESLGDSCPACKGKVLEPTFRRFIQPTAFLHDEKAKANFGRTKPIRQRQGLTHFIDTLDDVTFTAHTGFNIALKKNGKLFRYNYAPGNKGFKLCRLCGRSEPVPLTGASATQHKWLRYLPIFGRNEKCSSEANRSITVAYGHIFESFCLVVRPLISPPSRESLGYALHRGLCEVLELDLNEVGVSFRRSQTGGDEIVLFDKAPGGAGLVLDARERWGEVVESALRIVGTCCCETACYECLKDFSNQTHHEFLNRNMTGLNGGTAAICHE</sequence>
<dbReference type="EMBL" id="BKAG01000061">
    <property type="protein sequence ID" value="GEP45873.1"/>
    <property type="molecule type" value="Genomic_DNA"/>
</dbReference>
<evidence type="ECO:0000259" key="4">
    <source>
        <dbReference type="PROSITE" id="PS51194"/>
    </source>
</evidence>
<dbReference type="PROSITE" id="PS51192">
    <property type="entry name" value="HELICASE_ATP_BIND_1"/>
    <property type="match status" value="1"/>
</dbReference>
<dbReference type="GO" id="GO:0003676">
    <property type="term" value="F:nucleic acid binding"/>
    <property type="evidence" value="ECO:0007669"/>
    <property type="project" value="InterPro"/>
</dbReference>
<dbReference type="SMART" id="SM00490">
    <property type="entry name" value="HELICc"/>
    <property type="match status" value="1"/>
</dbReference>
<dbReference type="InterPro" id="IPR027417">
    <property type="entry name" value="P-loop_NTPase"/>
</dbReference>
<comment type="caution">
    <text evidence="5">The sequence shown here is derived from an EMBL/GenBank/DDBJ whole genome shotgun (WGS) entry which is preliminary data.</text>
</comment>
<dbReference type="GO" id="GO:0043138">
    <property type="term" value="F:3'-5' DNA helicase activity"/>
    <property type="evidence" value="ECO:0007669"/>
    <property type="project" value="TreeGrafter"/>
</dbReference>
<dbReference type="Pfam" id="PF09369">
    <property type="entry name" value="MZB"/>
    <property type="match status" value="1"/>
</dbReference>
<organism evidence="5 6">
    <name type="scientific">Brevifollis gellanilyticus</name>
    <dbReference type="NCBI Taxonomy" id="748831"/>
    <lineage>
        <taxon>Bacteria</taxon>
        <taxon>Pseudomonadati</taxon>
        <taxon>Verrucomicrobiota</taxon>
        <taxon>Verrucomicrobiia</taxon>
        <taxon>Verrucomicrobiales</taxon>
        <taxon>Verrucomicrobiaceae</taxon>
    </lineage>
</organism>
<dbReference type="InterPro" id="IPR011545">
    <property type="entry name" value="DEAD/DEAH_box_helicase_dom"/>
</dbReference>
<dbReference type="GO" id="GO:0005524">
    <property type="term" value="F:ATP binding"/>
    <property type="evidence" value="ECO:0007669"/>
    <property type="project" value="UniProtKB-KW"/>
</dbReference>
<feature type="domain" description="Helicase ATP-binding" evidence="3">
    <location>
        <begin position="95"/>
        <end position="323"/>
    </location>
</feature>
<accession>A0A512MGL0</accession>
<proteinExistence type="predicted"/>
<dbReference type="RefSeq" id="WP_146855226.1">
    <property type="nucleotide sequence ID" value="NZ_BKAG01000061.1"/>
</dbReference>
<evidence type="ECO:0000313" key="6">
    <source>
        <dbReference type="Proteomes" id="UP000321577"/>
    </source>
</evidence>
<evidence type="ECO:0000256" key="2">
    <source>
        <dbReference type="ARBA" id="ARBA00022840"/>
    </source>
</evidence>
<dbReference type="GO" id="GO:0006289">
    <property type="term" value="P:nucleotide-excision repair"/>
    <property type="evidence" value="ECO:0007669"/>
    <property type="project" value="TreeGrafter"/>
</dbReference>